<dbReference type="EMBL" id="CP016776">
    <property type="protein sequence ID" value="ASY20510.1"/>
    <property type="molecule type" value="Genomic_DNA"/>
</dbReference>
<dbReference type="InterPro" id="IPR014729">
    <property type="entry name" value="Rossmann-like_a/b/a_fold"/>
</dbReference>
<evidence type="ECO:0000313" key="2">
    <source>
        <dbReference type="Proteomes" id="UP000217186"/>
    </source>
</evidence>
<dbReference type="Proteomes" id="UP000217186">
    <property type="component" value="Chromosome"/>
</dbReference>
<reference evidence="1 2" key="1">
    <citation type="submission" date="2016-07" db="EMBL/GenBank/DDBJ databases">
        <title>High microdiversification within the ubiquitous acI lineage of Actinobacteria.</title>
        <authorList>
            <person name="Neuenschwander S.M."/>
            <person name="Salcher M."/>
            <person name="Ghai R."/>
            <person name="Pernthaler J."/>
        </authorList>
    </citation>
    <scope>NUCLEOTIDE SEQUENCE [LARGE SCALE GENOMIC DNA]</scope>
    <source>
        <strain evidence="1">MMS-IIA-15</strain>
    </source>
</reference>
<name>A0A249KUN0_9ACTN</name>
<dbReference type="AlphaFoldDB" id="A0A249KUN0"/>
<keyword evidence="2" id="KW-1185">Reference proteome</keyword>
<dbReference type="OrthoDB" id="9772604at2"/>
<accession>A0A249KUN0</accession>
<proteinExistence type="predicted"/>
<dbReference type="RefSeq" id="WP_095686357.1">
    <property type="nucleotide sequence ID" value="NZ_CP016776.1"/>
</dbReference>
<dbReference type="SUPFAM" id="SSF52402">
    <property type="entry name" value="Adenine nucleotide alpha hydrolases-like"/>
    <property type="match status" value="1"/>
</dbReference>
<organism evidence="1 2">
    <name type="scientific">Candidatus Planktophila vernalis</name>
    <dbReference type="NCBI Taxonomy" id="1884907"/>
    <lineage>
        <taxon>Bacteria</taxon>
        <taxon>Bacillati</taxon>
        <taxon>Actinomycetota</taxon>
        <taxon>Actinomycetes</taxon>
        <taxon>Candidatus Nanopelagicales</taxon>
        <taxon>Candidatus Nanopelagicaceae</taxon>
        <taxon>Candidatus Planktophila</taxon>
    </lineage>
</organism>
<evidence type="ECO:0000313" key="1">
    <source>
        <dbReference type="EMBL" id="ASY20510.1"/>
    </source>
</evidence>
<dbReference type="KEGG" id="pvn:A7sIIA15_06685"/>
<sequence>MTHKFWNLSLAEQREGDLEFYGEDSKEIPKLTHGASLESELNLDPINIGMSIAGSWASYNPIKQSLITSVNFTGAYHDTSGNFSSSISNLLGLSGKSAMLDSDSTRVFLSKRNGSPVQPLACKTPFSNVSFATALTSYSYQPEDRLKISRTALNDLGNLPEISLLDSFLETAALYEKQYSKVGVLFSGGKDSLAVALALRSAMGPERVICIYVLTDGIESGGSLEQARLVAKEYGFELEIISSSFGWPSDNPSDVQEILDSMKHRIMSPFEYQFSVKMKLDCLVSGQNMDSVLSLAIPKPPQFGWMSEPGYRNFLIHRIVLGLPYTSFFAKSPILDSSLTGLINLRSKLLRSKKRAERWGSNLNEHVSRLAMASEWTDPEWENRIPDIEASADLISSIIQGRGDIQLHDTVRKSWYYLHPGMAVHMMGVPNSLGLNSRSFVTETPFLKHWIKPVPIKNIFNKKPLEDVIYQISGIPWRNVAKSGFSLDRGIDGGNEISKQFFNILSSEKLAIYDHVNGAEFTDLIKSKIEFSNLGLSSKKVGVTFRESNYTVVFNLAARLTNLELILRNA</sequence>
<dbReference type="Gene3D" id="3.40.50.620">
    <property type="entry name" value="HUPs"/>
    <property type="match status" value="1"/>
</dbReference>
<protein>
    <submittedName>
        <fullName evidence="1">Uncharacterized protein</fullName>
    </submittedName>
</protein>
<gene>
    <name evidence="1" type="ORF">A7sIIA15_06685</name>
</gene>